<name>A0ABR1UFW0_9PEZI</name>
<accession>A0ABR1UFW0</accession>
<dbReference type="EMBL" id="JAQQWM010000007">
    <property type="protein sequence ID" value="KAK8057789.1"/>
    <property type="molecule type" value="Genomic_DNA"/>
</dbReference>
<proteinExistence type="predicted"/>
<gene>
    <name evidence="2" type="ORF">PG996_011726</name>
</gene>
<feature type="compositionally biased region" description="Basic and acidic residues" evidence="1">
    <location>
        <begin position="75"/>
        <end position="96"/>
    </location>
</feature>
<protein>
    <submittedName>
        <fullName evidence="2">Uncharacterized protein</fullName>
    </submittedName>
</protein>
<sequence>MGKHSDKDASSSSKKSKSHHHHSSSSSSKPKPKSSSSASQHNHRHQYDHEPNRLEIYVMEDRPDERFAQGMPSGRGDRKKDMEQWDARYESLSKKK</sequence>
<evidence type="ECO:0000313" key="2">
    <source>
        <dbReference type="EMBL" id="KAK8057789.1"/>
    </source>
</evidence>
<feature type="compositionally biased region" description="Basic residues" evidence="1">
    <location>
        <begin position="14"/>
        <end position="23"/>
    </location>
</feature>
<dbReference type="Proteomes" id="UP001446871">
    <property type="component" value="Unassembled WGS sequence"/>
</dbReference>
<evidence type="ECO:0000256" key="1">
    <source>
        <dbReference type="SAM" id="MobiDB-lite"/>
    </source>
</evidence>
<evidence type="ECO:0000313" key="3">
    <source>
        <dbReference type="Proteomes" id="UP001446871"/>
    </source>
</evidence>
<reference evidence="2 3" key="1">
    <citation type="submission" date="2023-01" db="EMBL/GenBank/DDBJ databases">
        <title>Analysis of 21 Apiospora genomes using comparative genomics revels a genus with tremendous synthesis potential of carbohydrate active enzymes and secondary metabolites.</title>
        <authorList>
            <person name="Sorensen T."/>
        </authorList>
    </citation>
    <scope>NUCLEOTIDE SEQUENCE [LARGE SCALE GENOMIC DNA]</scope>
    <source>
        <strain evidence="2 3">CBS 83171</strain>
    </source>
</reference>
<feature type="compositionally biased region" description="Low complexity" evidence="1">
    <location>
        <begin position="24"/>
        <end position="39"/>
    </location>
</feature>
<comment type="caution">
    <text evidence="2">The sequence shown here is derived from an EMBL/GenBank/DDBJ whole genome shotgun (WGS) entry which is preliminary data.</text>
</comment>
<keyword evidence="3" id="KW-1185">Reference proteome</keyword>
<feature type="region of interest" description="Disordered" evidence="1">
    <location>
        <begin position="1"/>
        <end position="96"/>
    </location>
</feature>
<feature type="compositionally biased region" description="Basic and acidic residues" evidence="1">
    <location>
        <begin position="45"/>
        <end position="67"/>
    </location>
</feature>
<organism evidence="2 3">
    <name type="scientific">Apiospora saccharicola</name>
    <dbReference type="NCBI Taxonomy" id="335842"/>
    <lineage>
        <taxon>Eukaryota</taxon>
        <taxon>Fungi</taxon>
        <taxon>Dikarya</taxon>
        <taxon>Ascomycota</taxon>
        <taxon>Pezizomycotina</taxon>
        <taxon>Sordariomycetes</taxon>
        <taxon>Xylariomycetidae</taxon>
        <taxon>Amphisphaeriales</taxon>
        <taxon>Apiosporaceae</taxon>
        <taxon>Apiospora</taxon>
    </lineage>
</organism>